<dbReference type="Gene3D" id="1.10.3910.10">
    <property type="entry name" value="SP0561-like"/>
    <property type="match status" value="1"/>
</dbReference>
<sequence>MAKAITKDTIVKEVLDRDAGPAALLEQLGMHCRTCPAAARETLEQACRLHKQDCGALVKNLNAYFLFRP</sequence>
<dbReference type="InterPro" id="IPR015077">
    <property type="entry name" value="DUF1858"/>
</dbReference>
<evidence type="ECO:0000313" key="2">
    <source>
        <dbReference type="EMBL" id="VYT27476.1"/>
    </source>
</evidence>
<dbReference type="PANTHER" id="PTHR39341:SF1">
    <property type="entry name" value="DUF1858 DOMAIN-CONTAINING PROTEIN"/>
    <property type="match status" value="1"/>
</dbReference>
<dbReference type="InterPro" id="IPR023883">
    <property type="entry name" value="CHP03980_redox-disulphide"/>
</dbReference>
<name>A0A6N2VK94_9FIRM</name>
<gene>
    <name evidence="2" type="ORF">AULFYP135_02412</name>
</gene>
<dbReference type="EMBL" id="CACRSL010000005">
    <property type="protein sequence ID" value="VYT27476.1"/>
    <property type="molecule type" value="Genomic_DNA"/>
</dbReference>
<accession>A0A6N2VK94</accession>
<reference evidence="2" key="1">
    <citation type="submission" date="2019-11" db="EMBL/GenBank/DDBJ databases">
        <authorList>
            <person name="Feng L."/>
        </authorList>
    </citation>
    <scope>NUCLEOTIDE SEQUENCE</scope>
    <source>
        <strain evidence="2">AundefinedLFYP135</strain>
    </source>
</reference>
<dbReference type="SUPFAM" id="SSF140683">
    <property type="entry name" value="SP0561-like"/>
    <property type="match status" value="1"/>
</dbReference>
<protein>
    <recommendedName>
        <fullName evidence="1">DUF1858 domain-containing protein</fullName>
    </recommendedName>
</protein>
<dbReference type="NCBIfam" id="TIGR03980">
    <property type="entry name" value="prismane_assoc"/>
    <property type="match status" value="1"/>
</dbReference>
<dbReference type="InterPro" id="IPR038062">
    <property type="entry name" value="ScdA-like_N_sf"/>
</dbReference>
<evidence type="ECO:0000259" key="1">
    <source>
        <dbReference type="Pfam" id="PF08984"/>
    </source>
</evidence>
<feature type="domain" description="DUF1858" evidence="1">
    <location>
        <begin position="5"/>
        <end position="57"/>
    </location>
</feature>
<dbReference type="Pfam" id="PF08984">
    <property type="entry name" value="DUF1858"/>
    <property type="match status" value="1"/>
</dbReference>
<dbReference type="PANTHER" id="PTHR39341">
    <property type="entry name" value="BSL7085 PROTEIN"/>
    <property type="match status" value="1"/>
</dbReference>
<organism evidence="2">
    <name type="scientific">uncultured Anaerotruncus sp</name>
    <dbReference type="NCBI Taxonomy" id="905011"/>
    <lineage>
        <taxon>Bacteria</taxon>
        <taxon>Bacillati</taxon>
        <taxon>Bacillota</taxon>
        <taxon>Clostridia</taxon>
        <taxon>Eubacteriales</taxon>
        <taxon>Oscillospiraceae</taxon>
        <taxon>Anaerotruncus</taxon>
        <taxon>environmental samples</taxon>
    </lineage>
</organism>
<dbReference type="AlphaFoldDB" id="A0A6N2VK94"/>
<proteinExistence type="predicted"/>